<dbReference type="OrthoDB" id="3243336at2"/>
<dbReference type="UniPathway" id="UPA00060">
    <property type="reaction ID" value="UER00141"/>
</dbReference>
<keyword evidence="4 10" id="KW-0479">Metal-binding</keyword>
<feature type="binding site" evidence="10">
    <location>
        <position position="216"/>
    </location>
    <ligand>
        <name>2-[(2R,5Z)-2-carboxy-4-methylthiazol-5(2H)-ylidene]ethyl phosphate</name>
        <dbReference type="ChEBI" id="CHEBI:62899"/>
    </ligand>
</feature>
<dbReference type="NCBIfam" id="TIGR00693">
    <property type="entry name" value="thiE"/>
    <property type="match status" value="1"/>
</dbReference>
<evidence type="ECO:0000256" key="6">
    <source>
        <dbReference type="ARBA" id="ARBA00022977"/>
    </source>
</evidence>
<evidence type="ECO:0000256" key="3">
    <source>
        <dbReference type="ARBA" id="ARBA00022679"/>
    </source>
</evidence>
<dbReference type="PANTHER" id="PTHR20857">
    <property type="entry name" value="THIAMINE-PHOSPHATE PYROPHOSPHORYLASE"/>
    <property type="match status" value="1"/>
</dbReference>
<dbReference type="GO" id="GO:0005737">
    <property type="term" value="C:cytoplasm"/>
    <property type="evidence" value="ECO:0007669"/>
    <property type="project" value="TreeGrafter"/>
</dbReference>
<keyword evidence="6 10" id="KW-0784">Thiamine biosynthesis</keyword>
<feature type="binding site" evidence="10">
    <location>
        <position position="115"/>
    </location>
    <ligand>
        <name>4-amino-2-methyl-5-(diphosphooxymethyl)pyrimidine</name>
        <dbReference type="ChEBI" id="CHEBI:57841"/>
    </ligand>
</feature>
<comment type="catalytic activity">
    <reaction evidence="9 10 11">
        <text>2-[(2R,5Z)-2-carboxy-4-methylthiazol-5(2H)-ylidene]ethyl phosphate + 4-amino-2-methyl-5-(diphosphooxymethyl)pyrimidine + 2 H(+) = thiamine phosphate + CO2 + diphosphate</text>
        <dbReference type="Rhea" id="RHEA:47844"/>
        <dbReference type="ChEBI" id="CHEBI:15378"/>
        <dbReference type="ChEBI" id="CHEBI:16526"/>
        <dbReference type="ChEBI" id="CHEBI:33019"/>
        <dbReference type="ChEBI" id="CHEBI:37575"/>
        <dbReference type="ChEBI" id="CHEBI:57841"/>
        <dbReference type="ChEBI" id="CHEBI:62899"/>
        <dbReference type="EC" id="2.5.1.3"/>
    </reaction>
</comment>
<feature type="compositionally biased region" description="Pro residues" evidence="13">
    <location>
        <begin position="21"/>
        <end position="30"/>
    </location>
</feature>
<comment type="pathway">
    <text evidence="2 10 12">Cofactor biosynthesis; thiamine diphosphate biosynthesis; thiamine phosphate from 4-amino-2-methyl-5-diphosphomethylpyrimidine and 4-methyl-5-(2-phosphoethyl)-thiazole: step 1/1.</text>
</comment>
<dbReference type="Pfam" id="PF02581">
    <property type="entry name" value="TMP-TENI"/>
    <property type="match status" value="1"/>
</dbReference>
<evidence type="ECO:0000313" key="15">
    <source>
        <dbReference type="EMBL" id="PCC39429.1"/>
    </source>
</evidence>
<evidence type="ECO:0000259" key="14">
    <source>
        <dbReference type="Pfam" id="PF02581"/>
    </source>
</evidence>
<evidence type="ECO:0000313" key="16">
    <source>
        <dbReference type="Proteomes" id="UP000218598"/>
    </source>
</evidence>
<dbReference type="Gene3D" id="3.20.20.70">
    <property type="entry name" value="Aldolase class I"/>
    <property type="match status" value="1"/>
</dbReference>
<comment type="catalytic activity">
    <reaction evidence="8 10 11">
        <text>2-(2-carboxy-4-methylthiazol-5-yl)ethyl phosphate + 4-amino-2-methyl-5-(diphosphooxymethyl)pyrimidine + 2 H(+) = thiamine phosphate + CO2 + diphosphate</text>
        <dbReference type="Rhea" id="RHEA:47848"/>
        <dbReference type="ChEBI" id="CHEBI:15378"/>
        <dbReference type="ChEBI" id="CHEBI:16526"/>
        <dbReference type="ChEBI" id="CHEBI:33019"/>
        <dbReference type="ChEBI" id="CHEBI:37575"/>
        <dbReference type="ChEBI" id="CHEBI:57841"/>
        <dbReference type="ChEBI" id="CHEBI:62890"/>
        <dbReference type="EC" id="2.5.1.3"/>
    </reaction>
</comment>
<feature type="domain" description="Thiamine phosphate synthase/TenI" evidence="14">
    <location>
        <begin position="55"/>
        <end position="239"/>
    </location>
</feature>
<feature type="binding site" evidence="10">
    <location>
        <position position="184"/>
    </location>
    <ligand>
        <name>4-amino-2-methyl-5-(diphosphooxymethyl)pyrimidine</name>
        <dbReference type="ChEBI" id="CHEBI:57841"/>
    </ligand>
</feature>
<dbReference type="PANTHER" id="PTHR20857:SF15">
    <property type="entry name" value="THIAMINE-PHOSPHATE SYNTHASE"/>
    <property type="match status" value="1"/>
</dbReference>
<evidence type="ECO:0000256" key="11">
    <source>
        <dbReference type="RuleBase" id="RU003826"/>
    </source>
</evidence>
<feature type="binding site" evidence="10">
    <location>
        <position position="135"/>
    </location>
    <ligand>
        <name>Mg(2+)</name>
        <dbReference type="ChEBI" id="CHEBI:18420"/>
    </ligand>
</feature>
<dbReference type="EMBL" id="NRGR01000015">
    <property type="protein sequence ID" value="PCC39429.1"/>
    <property type="molecule type" value="Genomic_DNA"/>
</dbReference>
<dbReference type="InterPro" id="IPR013785">
    <property type="entry name" value="Aldolase_TIM"/>
</dbReference>
<dbReference type="CDD" id="cd00564">
    <property type="entry name" value="TMP_TenI"/>
    <property type="match status" value="1"/>
</dbReference>
<dbReference type="SUPFAM" id="SSF51391">
    <property type="entry name" value="Thiamin phosphate synthase"/>
    <property type="match status" value="1"/>
</dbReference>
<comment type="similarity">
    <text evidence="10 11">Belongs to the thiamine-phosphate synthase family.</text>
</comment>
<keyword evidence="16" id="KW-1185">Reference proteome</keyword>
<feature type="binding site" evidence="10">
    <location>
        <begin position="181"/>
        <end position="183"/>
    </location>
    <ligand>
        <name>2-[(2R,5Z)-2-carboxy-4-methylthiazol-5(2H)-ylidene]ethyl phosphate</name>
        <dbReference type="ChEBI" id="CHEBI:62899"/>
    </ligand>
</feature>
<feature type="binding site" evidence="10">
    <location>
        <position position="116"/>
    </location>
    <ligand>
        <name>Mg(2+)</name>
        <dbReference type="ChEBI" id="CHEBI:18420"/>
    </ligand>
</feature>
<dbReference type="AlphaFoldDB" id="A0A2A3YJM1"/>
<dbReference type="GO" id="GO:0009229">
    <property type="term" value="P:thiamine diphosphate biosynthetic process"/>
    <property type="evidence" value="ECO:0007669"/>
    <property type="project" value="UniProtKB-UniRule"/>
</dbReference>
<feature type="binding site" evidence="10">
    <location>
        <begin position="83"/>
        <end position="87"/>
    </location>
    <ligand>
        <name>4-amino-2-methyl-5-(diphosphooxymethyl)pyrimidine</name>
        <dbReference type="ChEBI" id="CHEBI:57841"/>
    </ligand>
</feature>
<dbReference type="InterPro" id="IPR036206">
    <property type="entry name" value="ThiamineP_synth_sf"/>
</dbReference>
<keyword evidence="3 10" id="KW-0808">Transferase</keyword>
<dbReference type="GO" id="GO:0000287">
    <property type="term" value="F:magnesium ion binding"/>
    <property type="evidence" value="ECO:0007669"/>
    <property type="project" value="UniProtKB-UniRule"/>
</dbReference>
<organism evidence="15 16">
    <name type="scientific">Brachybacterium alimentarium</name>
    <dbReference type="NCBI Taxonomy" id="47845"/>
    <lineage>
        <taxon>Bacteria</taxon>
        <taxon>Bacillati</taxon>
        <taxon>Actinomycetota</taxon>
        <taxon>Actinomycetes</taxon>
        <taxon>Micrococcales</taxon>
        <taxon>Dermabacteraceae</taxon>
        <taxon>Brachybacterium</taxon>
    </lineage>
</organism>
<feature type="region of interest" description="Disordered" evidence="13">
    <location>
        <begin position="1"/>
        <end position="30"/>
    </location>
</feature>
<dbReference type="InterPro" id="IPR022998">
    <property type="entry name" value="ThiamineP_synth_TenI"/>
</dbReference>
<comment type="catalytic activity">
    <reaction evidence="7 10 11">
        <text>4-methyl-5-(2-phosphooxyethyl)-thiazole + 4-amino-2-methyl-5-(diphosphooxymethyl)pyrimidine + H(+) = thiamine phosphate + diphosphate</text>
        <dbReference type="Rhea" id="RHEA:22328"/>
        <dbReference type="ChEBI" id="CHEBI:15378"/>
        <dbReference type="ChEBI" id="CHEBI:33019"/>
        <dbReference type="ChEBI" id="CHEBI:37575"/>
        <dbReference type="ChEBI" id="CHEBI:57841"/>
        <dbReference type="ChEBI" id="CHEBI:58296"/>
        <dbReference type="EC" id="2.5.1.3"/>
    </reaction>
</comment>
<evidence type="ECO:0000256" key="8">
    <source>
        <dbReference type="ARBA" id="ARBA00047851"/>
    </source>
</evidence>
<evidence type="ECO:0000256" key="10">
    <source>
        <dbReference type="HAMAP-Rule" id="MF_00097"/>
    </source>
</evidence>
<name>A0A2A3YJM1_9MICO</name>
<comment type="cofactor">
    <cofactor evidence="10">
        <name>Mg(2+)</name>
        <dbReference type="ChEBI" id="CHEBI:18420"/>
    </cofactor>
    <text evidence="10">Binds 1 Mg(2+) ion per subunit.</text>
</comment>
<feature type="binding site" evidence="10">
    <location>
        <position position="154"/>
    </location>
    <ligand>
        <name>4-amino-2-methyl-5-(diphosphooxymethyl)pyrimidine</name>
        <dbReference type="ChEBI" id="CHEBI:57841"/>
    </ligand>
</feature>
<proteinExistence type="inferred from homology"/>
<evidence type="ECO:0000256" key="9">
    <source>
        <dbReference type="ARBA" id="ARBA00047883"/>
    </source>
</evidence>
<evidence type="ECO:0000256" key="4">
    <source>
        <dbReference type="ARBA" id="ARBA00022723"/>
    </source>
</evidence>
<evidence type="ECO:0000256" key="2">
    <source>
        <dbReference type="ARBA" id="ARBA00005165"/>
    </source>
</evidence>
<evidence type="ECO:0000256" key="5">
    <source>
        <dbReference type="ARBA" id="ARBA00022842"/>
    </source>
</evidence>
<evidence type="ECO:0000256" key="1">
    <source>
        <dbReference type="ARBA" id="ARBA00003814"/>
    </source>
</evidence>
<dbReference type="HAMAP" id="MF_00097">
    <property type="entry name" value="TMP_synthase"/>
    <property type="match status" value="1"/>
</dbReference>
<comment type="caution">
    <text evidence="15">The sequence shown here is derived from an EMBL/GenBank/DDBJ whole genome shotgun (WGS) entry which is preliminary data.</text>
</comment>
<dbReference type="GO" id="GO:0009228">
    <property type="term" value="P:thiamine biosynthetic process"/>
    <property type="evidence" value="ECO:0007669"/>
    <property type="project" value="UniProtKB-KW"/>
</dbReference>
<accession>A0A2A3YJM1</accession>
<comment type="caution">
    <text evidence="10">Lacks conserved residue(s) required for the propagation of feature annotation.</text>
</comment>
<dbReference type="Proteomes" id="UP000218598">
    <property type="component" value="Unassembled WGS sequence"/>
</dbReference>
<evidence type="ECO:0000256" key="13">
    <source>
        <dbReference type="SAM" id="MobiDB-lite"/>
    </source>
</evidence>
<dbReference type="EC" id="2.5.1.3" evidence="10"/>
<gene>
    <name evidence="10" type="primary">thiE</name>
    <name evidence="15" type="ORF">CIK66_09230</name>
</gene>
<keyword evidence="5 10" id="KW-0460">Magnesium</keyword>
<evidence type="ECO:0000256" key="7">
    <source>
        <dbReference type="ARBA" id="ARBA00047334"/>
    </source>
</evidence>
<comment type="function">
    <text evidence="1 10">Condenses 4-methyl-5-(beta-hydroxyethyl)thiazole monophosphate (THZ-P) and 2-methyl-4-amino-5-hydroxymethyl pyrimidine pyrophosphate (HMP-PP) to form thiamine monophosphate (TMP).</text>
</comment>
<evidence type="ECO:0000256" key="12">
    <source>
        <dbReference type="RuleBase" id="RU004253"/>
    </source>
</evidence>
<dbReference type="RefSeq" id="WP_096197080.1">
    <property type="nucleotide sequence ID" value="NZ_JBQQJY010000001.1"/>
</dbReference>
<protein>
    <recommendedName>
        <fullName evidence="10">Thiamine-phosphate synthase</fullName>
        <shortName evidence="10">TP synthase</shortName>
        <shortName evidence="10">TPS</shortName>
        <ecNumber evidence="10">2.5.1.3</ecNumber>
    </recommendedName>
    <alternativeName>
        <fullName evidence="10">Thiamine-phosphate pyrophosphorylase</fullName>
        <shortName evidence="10">TMP pyrophosphorylase</shortName>
        <shortName evidence="10">TMP-PPase</shortName>
    </alternativeName>
</protein>
<dbReference type="GO" id="GO:0004789">
    <property type="term" value="F:thiamine-phosphate diphosphorylase activity"/>
    <property type="evidence" value="ECO:0007669"/>
    <property type="project" value="UniProtKB-UniRule"/>
</dbReference>
<reference evidence="15 16" key="1">
    <citation type="journal article" date="2017" name="Elife">
        <title>Extensive horizontal gene transfer in cheese-associated bacteria.</title>
        <authorList>
            <person name="Bonham K.S."/>
            <person name="Wolfe B.E."/>
            <person name="Dutton R.J."/>
        </authorList>
    </citation>
    <scope>NUCLEOTIDE SEQUENCE [LARGE SCALE GENOMIC DNA]</scope>
    <source>
        <strain evidence="15 16">341_9</strain>
    </source>
</reference>
<sequence>MNPDLPPDTSADAPSASGTPQPIPPIPPVQPVRRRVVRDEAGDRRRSALADARLYVCVDLSRGLPELLEFAEAAFRGGVDILQVRDKHAEARAEVEALRALRPVAEAHGALLAANDRADVAVLAGVDVLHLGQGDLTTEDARALVGPEVLVGRSTRTIEQMREAEADPGIDYFCTGPVWETPTKPDRAAVGLELPRAAAELASTSQAPTPFFAIGGIDVGRVPEVREAGAERIVVVRAVTAARDPEAAARALRDALVREV</sequence>
<dbReference type="InterPro" id="IPR034291">
    <property type="entry name" value="TMP_synthase"/>
</dbReference>